<comment type="caution">
    <text evidence="1">The sequence shown here is derived from an EMBL/GenBank/DDBJ whole genome shotgun (WGS) entry which is preliminary data.</text>
</comment>
<protein>
    <submittedName>
        <fullName evidence="1">Uncharacterized protein</fullName>
    </submittedName>
</protein>
<evidence type="ECO:0000313" key="1">
    <source>
        <dbReference type="EMBL" id="KAI3708993.1"/>
    </source>
</evidence>
<evidence type="ECO:0000313" key="2">
    <source>
        <dbReference type="Proteomes" id="UP001055811"/>
    </source>
</evidence>
<dbReference type="EMBL" id="CM042015">
    <property type="protein sequence ID" value="KAI3708993.1"/>
    <property type="molecule type" value="Genomic_DNA"/>
</dbReference>
<name>A0ACB9AI03_CICIN</name>
<gene>
    <name evidence="1" type="ORF">L2E82_38650</name>
</gene>
<reference evidence="2" key="1">
    <citation type="journal article" date="2022" name="Mol. Ecol. Resour.">
        <title>The genomes of chicory, endive, great burdock and yacon provide insights into Asteraceae palaeo-polyploidization history and plant inulin production.</title>
        <authorList>
            <person name="Fan W."/>
            <person name="Wang S."/>
            <person name="Wang H."/>
            <person name="Wang A."/>
            <person name="Jiang F."/>
            <person name="Liu H."/>
            <person name="Zhao H."/>
            <person name="Xu D."/>
            <person name="Zhang Y."/>
        </authorList>
    </citation>
    <scope>NUCLEOTIDE SEQUENCE [LARGE SCALE GENOMIC DNA]</scope>
    <source>
        <strain evidence="2">cv. Punajuju</strain>
    </source>
</reference>
<dbReference type="Proteomes" id="UP001055811">
    <property type="component" value="Linkage Group LG07"/>
</dbReference>
<reference evidence="1 2" key="2">
    <citation type="journal article" date="2022" name="Mol. Ecol. Resour.">
        <title>The genomes of chicory, endive, great burdock and yacon provide insights into Asteraceae paleo-polyploidization history and plant inulin production.</title>
        <authorList>
            <person name="Fan W."/>
            <person name="Wang S."/>
            <person name="Wang H."/>
            <person name="Wang A."/>
            <person name="Jiang F."/>
            <person name="Liu H."/>
            <person name="Zhao H."/>
            <person name="Xu D."/>
            <person name="Zhang Y."/>
        </authorList>
    </citation>
    <scope>NUCLEOTIDE SEQUENCE [LARGE SCALE GENOMIC DNA]</scope>
    <source>
        <strain evidence="2">cv. Punajuju</strain>
        <tissue evidence="1">Leaves</tissue>
    </source>
</reference>
<proteinExistence type="predicted"/>
<keyword evidence="2" id="KW-1185">Reference proteome</keyword>
<sequence>MSSLLSLSHGFSRQRVEVEAETEAEAAGEAETSDGSPPLDPLAVGVLYAQVGKVVLGFGPPAVSFKKQEMLYSASISCNVAMRLPNHGNGLCVI</sequence>
<accession>A0ACB9AI03</accession>
<organism evidence="1 2">
    <name type="scientific">Cichorium intybus</name>
    <name type="common">Chicory</name>
    <dbReference type="NCBI Taxonomy" id="13427"/>
    <lineage>
        <taxon>Eukaryota</taxon>
        <taxon>Viridiplantae</taxon>
        <taxon>Streptophyta</taxon>
        <taxon>Embryophyta</taxon>
        <taxon>Tracheophyta</taxon>
        <taxon>Spermatophyta</taxon>
        <taxon>Magnoliopsida</taxon>
        <taxon>eudicotyledons</taxon>
        <taxon>Gunneridae</taxon>
        <taxon>Pentapetalae</taxon>
        <taxon>asterids</taxon>
        <taxon>campanulids</taxon>
        <taxon>Asterales</taxon>
        <taxon>Asteraceae</taxon>
        <taxon>Cichorioideae</taxon>
        <taxon>Cichorieae</taxon>
        <taxon>Cichoriinae</taxon>
        <taxon>Cichorium</taxon>
    </lineage>
</organism>